<evidence type="ECO:0000313" key="3">
    <source>
        <dbReference type="EMBL" id="QJH93423.1"/>
    </source>
</evidence>
<feature type="compositionally biased region" description="Low complexity" evidence="1">
    <location>
        <begin position="184"/>
        <end position="196"/>
    </location>
</feature>
<feature type="compositionally biased region" description="Pro residues" evidence="1">
    <location>
        <begin position="85"/>
        <end position="100"/>
    </location>
</feature>
<feature type="compositionally biased region" description="Pro residues" evidence="1">
    <location>
        <begin position="116"/>
        <end position="127"/>
    </location>
</feature>
<gene>
    <name evidence="2" type="ORF">TM448A00064_0033</name>
    <name evidence="3" type="ORF">TM448B00061_0043</name>
</gene>
<feature type="compositionally biased region" description="Basic and acidic residues" evidence="1">
    <location>
        <begin position="549"/>
        <end position="560"/>
    </location>
</feature>
<name>A0A6H1Z8H6_9ZZZZ</name>
<protein>
    <submittedName>
        <fullName evidence="2">Putative PD-(D/E)XK nuclease superfamily protein</fullName>
    </submittedName>
</protein>
<accession>A0A6H1Z8H6</accession>
<dbReference type="EMBL" id="MT143971">
    <property type="protein sequence ID" value="QJA43854.1"/>
    <property type="molecule type" value="Genomic_DNA"/>
</dbReference>
<organism evidence="2">
    <name type="scientific">viral metagenome</name>
    <dbReference type="NCBI Taxonomy" id="1070528"/>
    <lineage>
        <taxon>unclassified sequences</taxon>
        <taxon>metagenomes</taxon>
        <taxon>organismal metagenomes</taxon>
    </lineage>
</organism>
<feature type="region of interest" description="Disordered" evidence="1">
    <location>
        <begin position="61"/>
        <end position="196"/>
    </location>
</feature>
<reference evidence="2" key="1">
    <citation type="submission" date="2020-03" db="EMBL/GenBank/DDBJ databases">
        <title>The deep terrestrial virosphere.</title>
        <authorList>
            <person name="Holmfeldt K."/>
            <person name="Nilsson E."/>
            <person name="Simone D."/>
            <person name="Lopez-Fernandez M."/>
            <person name="Wu X."/>
            <person name="de Brujin I."/>
            <person name="Lundin D."/>
            <person name="Andersson A."/>
            <person name="Bertilsson S."/>
            <person name="Dopson M."/>
        </authorList>
    </citation>
    <scope>NUCLEOTIDE SEQUENCE</scope>
    <source>
        <strain evidence="2">TM448A00064</strain>
        <strain evidence="3">TM448B00061</strain>
    </source>
</reference>
<proteinExistence type="predicted"/>
<dbReference type="AlphaFoldDB" id="A0A6H1Z8H6"/>
<feature type="region of interest" description="Disordered" evidence="1">
    <location>
        <begin position="542"/>
        <end position="564"/>
    </location>
</feature>
<sequence>MSVETQPKMSVHCRMSLAMKQANGSWFTDEACPAGHAAGMEPKDLLTLCMSCPIKEQLIAQKQEQTPAVTPDAAPSPPEGSGQPQPEPQPEPQPQEPPAQPKIVVVDRHGKTIKSPPLPQATMPPPSTVEVECVPDTPTVPQTKPEPEPEPGKALPVSPPTPSTEEPQNSDVTGHDPDSDAGLEPEAPAEAAPVPEAGTPQEVKAVLDQPIVISDSFVIGAEPDKPSMDDVLQSLEGYMGGTSEGGLSSHVLSDLQQCDQRCYLAHIQGWRPRQEKAAFAEGSLFHAALAFKYAYGFEAGIKPIEAAIQAGYAEIGRNVRRLYEGMHEKYAREEAKTWCPRAVEHNIVFWLSVKSGRSTVKIPISLRVDLILALKEAGESCPGLGPAPQGVYLVDHKTSSSLTRDLTSGFGRSFQFRTYAMGYIFSGAEAEFGPMQGVMVNIAVKHKKIDPDCFQRIKSPYGRNNAEAFLHGEIEPLASELWRRLQDERYHNDPSLWPEKTTSCIGRYRCDYFDICDSGLWSDFVRCPERSLLNKEWAKLPKSSSSSSKKSDEAKPQDPKKLRKKQLQEMVVASVATGFLQNIDGGVAGWESLKKENFLKEGYTDKTVLADLATAMAAMYEPFTRKGAKKVTYQQAVEGCASAQMTFKKSGLSWLLEDGTAEGINPKTKQLAQLPVMVKGSLTWKHIAEWIVNNVWFNLQEVMPDDAQGLPG</sequence>
<evidence type="ECO:0000256" key="1">
    <source>
        <dbReference type="SAM" id="MobiDB-lite"/>
    </source>
</evidence>
<dbReference type="EMBL" id="MT144588">
    <property type="protein sequence ID" value="QJH93423.1"/>
    <property type="molecule type" value="Genomic_DNA"/>
</dbReference>
<evidence type="ECO:0000313" key="2">
    <source>
        <dbReference type="EMBL" id="QJA43854.1"/>
    </source>
</evidence>